<dbReference type="RefSeq" id="WP_065232372.1">
    <property type="nucleotide sequence ID" value="NZ_JBHLWA010000040.1"/>
</dbReference>
<evidence type="ECO:0000313" key="1">
    <source>
        <dbReference type="EMBL" id="MFC0323673.1"/>
    </source>
</evidence>
<dbReference type="Pfam" id="PF07511">
    <property type="entry name" value="DUF1525"/>
    <property type="match status" value="1"/>
</dbReference>
<dbReference type="InterPro" id="IPR011090">
    <property type="entry name" value="Integr_conj_element_PFL4709"/>
</dbReference>
<evidence type="ECO:0000313" key="2">
    <source>
        <dbReference type="Proteomes" id="UP001589769"/>
    </source>
</evidence>
<dbReference type="Proteomes" id="UP001589769">
    <property type="component" value="Unassembled WGS sequence"/>
</dbReference>
<dbReference type="NCBIfam" id="TIGR03757">
    <property type="entry name" value="conj_TIGR03757"/>
    <property type="match status" value="1"/>
</dbReference>
<sequence>MKKLLGVVLLSISCYVYSEIDITVYTTEHYTLSNQQLAHHIYHLDQVEKVESNFAEKFQLGNHPEQALNIINTLRQTDNWQQQELLLKQAYDGLTKGFMQGIKKVPAIVFTEHDKNYVMYGITDVQEALTRYQQYKEEKQK</sequence>
<organism evidence="1 2">
    <name type="scientific">Gallibacterium melopsittaci</name>
    <dbReference type="NCBI Taxonomy" id="516063"/>
    <lineage>
        <taxon>Bacteria</taxon>
        <taxon>Pseudomonadati</taxon>
        <taxon>Pseudomonadota</taxon>
        <taxon>Gammaproteobacteria</taxon>
        <taxon>Pasteurellales</taxon>
        <taxon>Pasteurellaceae</taxon>
        <taxon>Gallibacterium</taxon>
    </lineage>
</organism>
<accession>A0ABV6HXR6</accession>
<proteinExistence type="predicted"/>
<protein>
    <submittedName>
        <fullName evidence="1">TIGR03757 family integrating conjugative element protein</fullName>
    </submittedName>
</protein>
<dbReference type="EMBL" id="JBHLWA010000040">
    <property type="protein sequence ID" value="MFC0323673.1"/>
    <property type="molecule type" value="Genomic_DNA"/>
</dbReference>
<keyword evidence="2" id="KW-1185">Reference proteome</keyword>
<name>A0ABV6HXR6_9PAST</name>
<reference evidence="1 2" key="1">
    <citation type="submission" date="2024-09" db="EMBL/GenBank/DDBJ databases">
        <authorList>
            <person name="Sun Q."/>
            <person name="Mori K."/>
        </authorList>
    </citation>
    <scope>NUCLEOTIDE SEQUENCE [LARGE SCALE GENOMIC DNA]</scope>
    <source>
        <strain evidence="1 2">CCM 7538</strain>
    </source>
</reference>
<gene>
    <name evidence="1" type="ORF">ACFFHT_08940</name>
</gene>
<comment type="caution">
    <text evidence="1">The sequence shown here is derived from an EMBL/GenBank/DDBJ whole genome shotgun (WGS) entry which is preliminary data.</text>
</comment>